<evidence type="ECO:0000313" key="2">
    <source>
        <dbReference type="EMBL" id="PYI06920.1"/>
    </source>
</evidence>
<dbReference type="AlphaFoldDB" id="A0A319EBS2"/>
<name>A0A319EBS2_ASPSB</name>
<feature type="compositionally biased region" description="Low complexity" evidence="1">
    <location>
        <begin position="42"/>
        <end position="56"/>
    </location>
</feature>
<feature type="region of interest" description="Disordered" evidence="1">
    <location>
        <begin position="1"/>
        <end position="89"/>
    </location>
</feature>
<feature type="non-terminal residue" evidence="2">
    <location>
        <position position="89"/>
    </location>
</feature>
<protein>
    <submittedName>
        <fullName evidence="2">Uncharacterized protein</fullName>
    </submittedName>
</protein>
<accession>A0A319EBS2</accession>
<gene>
    <name evidence="2" type="ORF">BO78DRAFT_396887</name>
</gene>
<feature type="compositionally biased region" description="Basic and acidic residues" evidence="1">
    <location>
        <begin position="59"/>
        <end position="73"/>
    </location>
</feature>
<dbReference type="OrthoDB" id="4526540at2759"/>
<dbReference type="VEuPathDB" id="FungiDB:BO78DRAFT_396887"/>
<evidence type="ECO:0000313" key="3">
    <source>
        <dbReference type="Proteomes" id="UP000248423"/>
    </source>
</evidence>
<sequence>MSQNPNHEGIFEKIFGHHHSHNQNKNQNNLQDDDDTGGSERQYSTQQSTAAQQGTQPSHHGEESEMDKLKDYLHEDEELEREGQTYGGL</sequence>
<organism evidence="2 3">
    <name type="scientific">Aspergillus sclerotiicarbonarius (strain CBS 121057 / IBT 28362)</name>
    <dbReference type="NCBI Taxonomy" id="1448318"/>
    <lineage>
        <taxon>Eukaryota</taxon>
        <taxon>Fungi</taxon>
        <taxon>Dikarya</taxon>
        <taxon>Ascomycota</taxon>
        <taxon>Pezizomycotina</taxon>
        <taxon>Eurotiomycetes</taxon>
        <taxon>Eurotiomycetidae</taxon>
        <taxon>Eurotiales</taxon>
        <taxon>Aspergillaceae</taxon>
        <taxon>Aspergillus</taxon>
        <taxon>Aspergillus subgen. Circumdati</taxon>
    </lineage>
</organism>
<evidence type="ECO:0000256" key="1">
    <source>
        <dbReference type="SAM" id="MobiDB-lite"/>
    </source>
</evidence>
<dbReference type="Proteomes" id="UP000248423">
    <property type="component" value="Unassembled WGS sequence"/>
</dbReference>
<keyword evidence="3" id="KW-1185">Reference proteome</keyword>
<proteinExistence type="predicted"/>
<dbReference type="EMBL" id="KZ826346">
    <property type="protein sequence ID" value="PYI06920.1"/>
    <property type="molecule type" value="Genomic_DNA"/>
</dbReference>
<reference evidence="2 3" key="1">
    <citation type="submission" date="2018-02" db="EMBL/GenBank/DDBJ databases">
        <title>The genomes of Aspergillus section Nigri reveals drivers in fungal speciation.</title>
        <authorList>
            <consortium name="DOE Joint Genome Institute"/>
            <person name="Vesth T.C."/>
            <person name="Nybo J."/>
            <person name="Theobald S."/>
            <person name="Brandl J."/>
            <person name="Frisvad J.C."/>
            <person name="Nielsen K.F."/>
            <person name="Lyhne E.K."/>
            <person name="Kogle M.E."/>
            <person name="Kuo A."/>
            <person name="Riley R."/>
            <person name="Clum A."/>
            <person name="Nolan M."/>
            <person name="Lipzen A."/>
            <person name="Salamov A."/>
            <person name="Henrissat B."/>
            <person name="Wiebenga A."/>
            <person name="De vries R.P."/>
            <person name="Grigoriev I.V."/>
            <person name="Mortensen U.H."/>
            <person name="Andersen M.R."/>
            <person name="Baker S.E."/>
        </authorList>
    </citation>
    <scope>NUCLEOTIDE SEQUENCE [LARGE SCALE GENOMIC DNA]</scope>
    <source>
        <strain evidence="2 3">CBS 121057</strain>
    </source>
</reference>